<evidence type="ECO:0000313" key="5">
    <source>
        <dbReference type="EMBL" id="MBE2166102.1"/>
    </source>
</evidence>
<evidence type="ECO:0000259" key="3">
    <source>
        <dbReference type="Pfam" id="PF00501"/>
    </source>
</evidence>
<dbReference type="InterPro" id="IPR042099">
    <property type="entry name" value="ANL_N_sf"/>
</dbReference>
<feature type="domain" description="AMP-binding enzyme C-terminal" evidence="4">
    <location>
        <begin position="439"/>
        <end position="514"/>
    </location>
</feature>
<feature type="domain" description="AMP-dependent synthetase/ligase" evidence="3">
    <location>
        <begin position="29"/>
        <end position="388"/>
    </location>
</feature>
<gene>
    <name evidence="5" type="ORF">IIQ43_16395</name>
</gene>
<reference evidence="5 6" key="1">
    <citation type="submission" date="2020-10" db="EMBL/GenBank/DDBJ databases">
        <authorList>
            <person name="Mohd Rani F."/>
        </authorList>
    </citation>
    <scope>NUCLEOTIDE SEQUENCE [LARGE SCALE GENOMIC DNA]</scope>
    <source>
        <strain evidence="5 6">AC1583</strain>
    </source>
</reference>
<dbReference type="InterPro" id="IPR020845">
    <property type="entry name" value="AMP-binding_CS"/>
</dbReference>
<dbReference type="InterPro" id="IPR045851">
    <property type="entry name" value="AMP-bd_C_sf"/>
</dbReference>
<dbReference type="InterPro" id="IPR025110">
    <property type="entry name" value="AMP-bd_C"/>
</dbReference>
<sequence>MIYYSTYPEVKIPTGSIYDYIFNSLKEEELDRIAVIDGMQKISYGQLRQRIDALAGGFRARGIKQGDVIALHAPNSADFVITFHAILRAGATVTTLNVLYSPAEISSQIKDSEAKLCITTSMFLENAVAGVLDAGLSHEQVIVIGYTENYLSISELISQNYKPPEDFVETALQLAALPYSSGTTGKAKGVMLTHRNLVANIAQCSSVLPIRQDDTVLAVLPFFHIYGMNVIMNLTLRQRGKLVILPKFDLKPFLELIQNEKCSSIYIAPPIAVALTKHPLVKEYDLSSIRTIICGAAPMDEALGAALTAQIPAVLLQGFGMTELSPVSHVTPLDNPDIPVGSIGFAIPNISFKVIDPQTGNLIEKVPNGRTQAGEMLIKGPNVMVGYLNNQEATDATITTDGYLHTGDIVEVGPQGEVYVVDRLKELIKYKGYQVPPAELEALLLTHPAVADVAVVAHPDESAGEIPRAFIVLQRNSKISKEEIMSFVAGKVAPHKRIRIVDFIEAIPKSLSGKILRKELRGLPL</sequence>
<keyword evidence="2" id="KW-0436">Ligase</keyword>
<dbReference type="Proteomes" id="UP000619170">
    <property type="component" value="Unassembled WGS sequence"/>
</dbReference>
<comment type="caution">
    <text evidence="5">The sequence shown here is derived from an EMBL/GenBank/DDBJ whole genome shotgun (WGS) entry which is preliminary data.</text>
</comment>
<evidence type="ECO:0000256" key="1">
    <source>
        <dbReference type="ARBA" id="ARBA00006432"/>
    </source>
</evidence>
<dbReference type="RefSeq" id="WP_192834923.1">
    <property type="nucleotide sequence ID" value="NZ_JADAZL010000010.1"/>
</dbReference>
<dbReference type="Pfam" id="PF00501">
    <property type="entry name" value="AMP-binding"/>
    <property type="match status" value="1"/>
</dbReference>
<organism evidence="5 6">
    <name type="scientific">Acinetobacter oleivorans</name>
    <dbReference type="NCBI Taxonomy" id="1148157"/>
    <lineage>
        <taxon>Bacteria</taxon>
        <taxon>Pseudomonadati</taxon>
        <taxon>Pseudomonadota</taxon>
        <taxon>Gammaproteobacteria</taxon>
        <taxon>Moraxellales</taxon>
        <taxon>Moraxellaceae</taxon>
        <taxon>Acinetobacter</taxon>
    </lineage>
</organism>
<dbReference type="PANTHER" id="PTHR24096:SF149">
    <property type="entry name" value="AMP-BINDING DOMAIN-CONTAINING PROTEIN-RELATED"/>
    <property type="match status" value="1"/>
</dbReference>
<protein>
    <submittedName>
        <fullName evidence="5">AMP-binding protein</fullName>
    </submittedName>
</protein>
<reference evidence="6" key="2">
    <citation type="submission" date="2023-07" db="EMBL/GenBank/DDBJ databases">
        <title>Acinetobacter oleivorans assembled AC1583.</title>
        <authorList>
            <person name="Yeo C.C."/>
        </authorList>
    </citation>
    <scope>NUCLEOTIDE SEQUENCE [LARGE SCALE GENOMIC DNA]</scope>
    <source>
        <strain evidence="6">AC1583</strain>
    </source>
</reference>
<dbReference type="SUPFAM" id="SSF56801">
    <property type="entry name" value="Acetyl-CoA synthetase-like"/>
    <property type="match status" value="1"/>
</dbReference>
<comment type="similarity">
    <text evidence="1">Belongs to the ATP-dependent AMP-binding enzyme family.</text>
</comment>
<dbReference type="PANTHER" id="PTHR24096">
    <property type="entry name" value="LONG-CHAIN-FATTY-ACID--COA LIGASE"/>
    <property type="match status" value="1"/>
</dbReference>
<dbReference type="Gene3D" id="3.30.300.30">
    <property type="match status" value="1"/>
</dbReference>
<keyword evidence="6" id="KW-1185">Reference proteome</keyword>
<proteinExistence type="inferred from homology"/>
<dbReference type="InterPro" id="IPR000873">
    <property type="entry name" value="AMP-dep_synth/lig_dom"/>
</dbReference>
<accession>A0ABR9NN11</accession>
<name>A0ABR9NN11_9GAMM</name>
<evidence type="ECO:0000259" key="4">
    <source>
        <dbReference type="Pfam" id="PF13193"/>
    </source>
</evidence>
<dbReference type="Pfam" id="PF13193">
    <property type="entry name" value="AMP-binding_C"/>
    <property type="match status" value="1"/>
</dbReference>
<dbReference type="EMBL" id="JADAZL010000010">
    <property type="protein sequence ID" value="MBE2166102.1"/>
    <property type="molecule type" value="Genomic_DNA"/>
</dbReference>
<dbReference type="PROSITE" id="PS00455">
    <property type="entry name" value="AMP_BINDING"/>
    <property type="match status" value="1"/>
</dbReference>
<evidence type="ECO:0000313" key="6">
    <source>
        <dbReference type="Proteomes" id="UP000619170"/>
    </source>
</evidence>
<dbReference type="Gene3D" id="3.40.50.12780">
    <property type="entry name" value="N-terminal domain of ligase-like"/>
    <property type="match status" value="1"/>
</dbReference>
<evidence type="ECO:0000256" key="2">
    <source>
        <dbReference type="ARBA" id="ARBA00022598"/>
    </source>
</evidence>